<evidence type="ECO:0000256" key="2">
    <source>
        <dbReference type="ARBA" id="ARBA00009098"/>
    </source>
</evidence>
<dbReference type="EC" id="4.2.1.84" evidence="5"/>
<dbReference type="NCBIfam" id="TIGR03888">
    <property type="entry name" value="nitrile_beta"/>
    <property type="match status" value="1"/>
</dbReference>
<feature type="domain" description="Nitrile hydratase beta subunit" evidence="6">
    <location>
        <begin position="110"/>
        <end position="211"/>
    </location>
</feature>
<dbReference type="Proteomes" id="UP000463857">
    <property type="component" value="Chromosome"/>
</dbReference>
<dbReference type="InterPro" id="IPR003168">
    <property type="entry name" value="Nitrile_hydratase_bsu"/>
</dbReference>
<comment type="similarity">
    <text evidence="2 5">Belongs to the nitrile hydratase subunit beta family.</text>
</comment>
<evidence type="ECO:0000313" key="8">
    <source>
        <dbReference type="EMBL" id="QHB99169.1"/>
    </source>
</evidence>
<accession>A0A7L4YJ53</accession>
<feature type="domain" description="Nitrile hydratase beta subunit-like N-terminal" evidence="7">
    <location>
        <begin position="1"/>
        <end position="97"/>
    </location>
</feature>
<evidence type="ECO:0000256" key="3">
    <source>
        <dbReference type="ARBA" id="ARBA00023239"/>
    </source>
</evidence>
<dbReference type="RefSeq" id="WP_159542382.1">
    <property type="nucleotide sequence ID" value="NZ_CP047156.1"/>
</dbReference>
<dbReference type="AlphaFoldDB" id="A0A7L4YJ53"/>
<keyword evidence="9" id="KW-1185">Reference proteome</keyword>
<dbReference type="PIRSF" id="PIRSF001427">
    <property type="entry name" value="NHase_beta"/>
    <property type="match status" value="1"/>
</dbReference>
<dbReference type="InterPro" id="IPR049054">
    <property type="entry name" value="CN_hydtase_beta-like_N"/>
</dbReference>
<evidence type="ECO:0000259" key="7">
    <source>
        <dbReference type="Pfam" id="PF21006"/>
    </source>
</evidence>
<comment type="catalytic activity">
    <reaction evidence="4 5">
        <text>an aliphatic primary amide = an aliphatic nitrile + H2O</text>
        <dbReference type="Rhea" id="RHEA:12673"/>
        <dbReference type="ChEBI" id="CHEBI:15377"/>
        <dbReference type="ChEBI" id="CHEBI:65285"/>
        <dbReference type="ChEBI" id="CHEBI:80291"/>
        <dbReference type="EC" id="4.2.1.84"/>
    </reaction>
</comment>
<dbReference type="OrthoDB" id="3478924at2"/>
<dbReference type="GO" id="GO:0018822">
    <property type="term" value="F:nitrile hydratase activity"/>
    <property type="evidence" value="ECO:0007669"/>
    <property type="project" value="UniProtKB-EC"/>
</dbReference>
<comment type="function">
    <text evidence="1 5">NHase catalyzes the hydration of various nitrile compounds to the corresponding amides.</text>
</comment>
<dbReference type="InterPro" id="IPR042262">
    <property type="entry name" value="CN_hydtase_beta_C"/>
</dbReference>
<sequence length="214" mass="23832">MNGVHDLGGMHNFGPVLPETGDELFHADWERRALAVTLAVGALGLWNIDQSRYQREKLPPATYLGSSYYKIWTLALENSLAELGILDGARPDLKAKTWADIEPSMQSGTPYRRESDQPAKYAEGDRVRTVQMSPSGHTRLPRYVRDKVGTVRIVHGAYVFADRNAVALGEKADKTPEWLYTVEFDGTDLWGPDGEPDLTVSIDAWEPYLEPADG</sequence>
<evidence type="ECO:0000256" key="1">
    <source>
        <dbReference type="ARBA" id="ARBA00004042"/>
    </source>
</evidence>
<dbReference type="InterPro" id="IPR008990">
    <property type="entry name" value="Elect_transpt_acc-like_dom_sf"/>
</dbReference>
<evidence type="ECO:0000256" key="5">
    <source>
        <dbReference type="PIRNR" id="PIRNR001427"/>
    </source>
</evidence>
<evidence type="ECO:0000313" key="9">
    <source>
        <dbReference type="Proteomes" id="UP000463857"/>
    </source>
</evidence>
<dbReference type="Pfam" id="PF21006">
    <property type="entry name" value="NHase_beta_N"/>
    <property type="match status" value="1"/>
</dbReference>
<dbReference type="InterPro" id="IPR024690">
    <property type="entry name" value="CN_hydtase_beta_dom_C"/>
</dbReference>
<dbReference type="InParanoid" id="A0A7L4YJ53"/>
<keyword evidence="3 5" id="KW-0456">Lyase</keyword>
<evidence type="ECO:0000259" key="6">
    <source>
        <dbReference type="Pfam" id="PF02211"/>
    </source>
</evidence>
<proteinExistence type="inferred from homology"/>
<dbReference type="EMBL" id="CP047156">
    <property type="protein sequence ID" value="QHB99169.1"/>
    <property type="molecule type" value="Genomic_DNA"/>
</dbReference>
<protein>
    <recommendedName>
        <fullName evidence="5">Nitrile hydratase subunit beta</fullName>
        <shortName evidence="5">NHase</shortName>
        <ecNumber evidence="5">4.2.1.84</ecNumber>
    </recommendedName>
</protein>
<dbReference type="KEGG" id="eke:EK0264_01940"/>
<dbReference type="Pfam" id="PF02211">
    <property type="entry name" value="NHase_beta_C"/>
    <property type="match status" value="1"/>
</dbReference>
<gene>
    <name evidence="8" type="primary">nthB</name>
    <name evidence="8" type="ORF">EK0264_01940</name>
</gene>
<dbReference type="Gene3D" id="2.30.30.50">
    <property type="match status" value="1"/>
</dbReference>
<reference evidence="8 9" key="1">
    <citation type="journal article" date="2018" name="Int. J. Syst. Evol. Microbiol.">
        <title>Epidermidibacterium keratini gen. nov., sp. nov., a member of the family Sporichthyaceae, isolated from keratin epidermis.</title>
        <authorList>
            <person name="Lee D.G."/>
            <person name="Trujillo M.E."/>
            <person name="Kang S."/>
            <person name="Nam J.J."/>
            <person name="Kim Y.J."/>
        </authorList>
    </citation>
    <scope>NUCLEOTIDE SEQUENCE [LARGE SCALE GENOMIC DNA]</scope>
    <source>
        <strain evidence="8 9">EPI-7</strain>
    </source>
</reference>
<dbReference type="SUPFAM" id="SSF50090">
    <property type="entry name" value="Electron transport accessory proteins"/>
    <property type="match status" value="1"/>
</dbReference>
<dbReference type="Gene3D" id="1.10.472.20">
    <property type="entry name" value="Nitrile hydratase, beta subunit"/>
    <property type="match status" value="1"/>
</dbReference>
<organism evidence="8 9">
    <name type="scientific">Epidermidibacterium keratini</name>
    <dbReference type="NCBI Taxonomy" id="1891644"/>
    <lineage>
        <taxon>Bacteria</taxon>
        <taxon>Bacillati</taxon>
        <taxon>Actinomycetota</taxon>
        <taxon>Actinomycetes</taxon>
        <taxon>Sporichthyales</taxon>
        <taxon>Sporichthyaceae</taxon>
        <taxon>Epidermidibacterium</taxon>
    </lineage>
</organism>
<dbReference type="GO" id="GO:0046914">
    <property type="term" value="F:transition metal ion binding"/>
    <property type="evidence" value="ECO:0007669"/>
    <property type="project" value="InterPro"/>
</dbReference>
<evidence type="ECO:0000256" key="4">
    <source>
        <dbReference type="ARBA" id="ARBA00044877"/>
    </source>
</evidence>
<name>A0A7L4YJ53_9ACTN</name>